<dbReference type="RefSeq" id="WP_203848474.1">
    <property type="nucleotide sequence ID" value="NZ_BAAAVW010000015.1"/>
</dbReference>
<feature type="region of interest" description="Disordered" evidence="1">
    <location>
        <begin position="60"/>
        <end position="92"/>
    </location>
</feature>
<evidence type="ECO:0000313" key="3">
    <source>
        <dbReference type="Proteomes" id="UP000660611"/>
    </source>
</evidence>
<name>A0A919PMJ5_9ACTN</name>
<reference evidence="2" key="1">
    <citation type="submission" date="2021-01" db="EMBL/GenBank/DDBJ databases">
        <title>Whole genome shotgun sequence of Dactylosporangium siamense NBRC 106093.</title>
        <authorList>
            <person name="Komaki H."/>
            <person name="Tamura T."/>
        </authorList>
    </citation>
    <scope>NUCLEOTIDE SEQUENCE</scope>
    <source>
        <strain evidence="2">NBRC 106093</strain>
    </source>
</reference>
<comment type="caution">
    <text evidence="2">The sequence shown here is derived from an EMBL/GenBank/DDBJ whole genome shotgun (WGS) entry which is preliminary data.</text>
</comment>
<evidence type="ECO:0000256" key="1">
    <source>
        <dbReference type="SAM" id="MobiDB-lite"/>
    </source>
</evidence>
<keyword evidence="3" id="KW-1185">Reference proteome</keyword>
<dbReference type="AlphaFoldDB" id="A0A919PMJ5"/>
<dbReference type="Proteomes" id="UP000660611">
    <property type="component" value="Unassembled WGS sequence"/>
</dbReference>
<organism evidence="2 3">
    <name type="scientific">Dactylosporangium siamense</name>
    <dbReference type="NCBI Taxonomy" id="685454"/>
    <lineage>
        <taxon>Bacteria</taxon>
        <taxon>Bacillati</taxon>
        <taxon>Actinomycetota</taxon>
        <taxon>Actinomycetes</taxon>
        <taxon>Micromonosporales</taxon>
        <taxon>Micromonosporaceae</taxon>
        <taxon>Dactylosporangium</taxon>
    </lineage>
</organism>
<proteinExistence type="predicted"/>
<gene>
    <name evidence="2" type="ORF">Dsi01nite_047500</name>
</gene>
<dbReference type="EMBL" id="BONQ01000076">
    <property type="protein sequence ID" value="GIG46709.1"/>
    <property type="molecule type" value="Genomic_DNA"/>
</dbReference>
<protein>
    <submittedName>
        <fullName evidence="2">Uncharacterized protein</fullName>
    </submittedName>
</protein>
<evidence type="ECO:0000313" key="2">
    <source>
        <dbReference type="EMBL" id="GIG46709.1"/>
    </source>
</evidence>
<accession>A0A919PMJ5</accession>
<sequence>MDLGGLAVRHGGFAVRRNGLAVQRGGLVVDLGGLAVQHSGFMVQRDEFAVQRDGFAVQRGVTKAPQLDSGRARPAERTSPGQPKRAGPAWGRRASPWVAVNFCRSPKLELDKA</sequence>